<dbReference type="GeneID" id="77726398"/>
<dbReference type="RefSeq" id="XP_052945470.1">
    <property type="nucleotide sequence ID" value="XM_053087197.1"/>
</dbReference>
<dbReference type="InterPro" id="IPR010987">
    <property type="entry name" value="Glutathione-S-Trfase_C-like"/>
</dbReference>
<gene>
    <name evidence="5" type="ORF">MKK02DRAFT_26458</name>
</gene>
<keyword evidence="6" id="KW-1185">Reference proteome</keyword>
<dbReference type="PROSITE" id="PS50405">
    <property type="entry name" value="GST_CTER"/>
    <property type="match status" value="1"/>
</dbReference>
<comment type="caution">
    <text evidence="5">The sequence shown here is derived from an EMBL/GenBank/DDBJ whole genome shotgun (WGS) entry which is preliminary data.</text>
</comment>
<reference evidence="5" key="1">
    <citation type="journal article" date="2022" name="G3 (Bethesda)">
        <title>High quality genome of the basidiomycete yeast Dioszegia hungarica PDD-24b-2 isolated from cloud water.</title>
        <authorList>
            <person name="Jarrige D."/>
            <person name="Haridas S."/>
            <person name="Bleykasten-Grosshans C."/>
            <person name="Joly M."/>
            <person name="Nadalig T."/>
            <person name="Sancelme M."/>
            <person name="Vuilleumier S."/>
            <person name="Grigoriev I.V."/>
            <person name="Amato P."/>
            <person name="Bringel F."/>
        </authorList>
    </citation>
    <scope>NUCLEOTIDE SEQUENCE</scope>
    <source>
        <strain evidence="5">PDD-24b-2</strain>
    </source>
</reference>
<feature type="domain" description="GST N-terminal" evidence="3">
    <location>
        <begin position="1"/>
        <end position="82"/>
    </location>
</feature>
<dbReference type="Pfam" id="PF00043">
    <property type="entry name" value="GST_C"/>
    <property type="match status" value="1"/>
</dbReference>
<dbReference type="PANTHER" id="PTHR44051">
    <property type="entry name" value="GLUTATHIONE S-TRANSFERASE-RELATED"/>
    <property type="match status" value="1"/>
</dbReference>
<evidence type="ECO:0000313" key="6">
    <source>
        <dbReference type="Proteomes" id="UP001164286"/>
    </source>
</evidence>
<evidence type="ECO:0000256" key="1">
    <source>
        <dbReference type="ARBA" id="ARBA00007409"/>
    </source>
</evidence>
<evidence type="ECO:0000256" key="2">
    <source>
        <dbReference type="RuleBase" id="RU003494"/>
    </source>
</evidence>
<dbReference type="InterPro" id="IPR004045">
    <property type="entry name" value="Glutathione_S-Trfase_N"/>
</dbReference>
<dbReference type="SUPFAM" id="SSF52833">
    <property type="entry name" value="Thioredoxin-like"/>
    <property type="match status" value="1"/>
</dbReference>
<dbReference type="InterPro" id="IPR040079">
    <property type="entry name" value="Glutathione_S-Trfase"/>
</dbReference>
<dbReference type="SFLD" id="SFLDG00358">
    <property type="entry name" value="Main_(cytGST)"/>
    <property type="match status" value="1"/>
</dbReference>
<dbReference type="SUPFAM" id="SSF47616">
    <property type="entry name" value="GST C-terminal domain-like"/>
    <property type="match status" value="1"/>
</dbReference>
<comment type="similarity">
    <text evidence="1 2">Belongs to the GST superfamily.</text>
</comment>
<dbReference type="InterPro" id="IPR004046">
    <property type="entry name" value="GST_C"/>
</dbReference>
<proteinExistence type="inferred from homology"/>
<dbReference type="InterPro" id="IPR036249">
    <property type="entry name" value="Thioredoxin-like_sf"/>
</dbReference>
<dbReference type="PANTHER" id="PTHR44051:SF9">
    <property type="entry name" value="GLUTATHIONE S-TRANSFERASE 1"/>
    <property type="match status" value="1"/>
</dbReference>
<organism evidence="5 6">
    <name type="scientific">Dioszegia hungarica</name>
    <dbReference type="NCBI Taxonomy" id="4972"/>
    <lineage>
        <taxon>Eukaryota</taxon>
        <taxon>Fungi</taxon>
        <taxon>Dikarya</taxon>
        <taxon>Basidiomycota</taxon>
        <taxon>Agaricomycotina</taxon>
        <taxon>Tremellomycetes</taxon>
        <taxon>Tremellales</taxon>
        <taxon>Bulleribasidiaceae</taxon>
        <taxon>Dioszegia</taxon>
    </lineage>
</organism>
<evidence type="ECO:0000259" key="3">
    <source>
        <dbReference type="PROSITE" id="PS50404"/>
    </source>
</evidence>
<dbReference type="SFLD" id="SFLDS00019">
    <property type="entry name" value="Glutathione_Transferase_(cytos"/>
    <property type="match status" value="1"/>
</dbReference>
<dbReference type="Gene3D" id="1.20.1050.10">
    <property type="match status" value="1"/>
</dbReference>
<dbReference type="EMBL" id="JAKWFO010000005">
    <property type="protein sequence ID" value="KAI9635693.1"/>
    <property type="molecule type" value="Genomic_DNA"/>
</dbReference>
<sequence length="226" mass="25454">MLTLYFLNSSRAIRIAWLLEELGLEYELVGADRAPNGQAPPGLKSQIPVPLGKSPTIKDDLVVVTESGAIIEYLCDKTSSPLIPTDPQQRANVRQWLHAAEGTFMLHASAILYARWNIAEEAKGTMVDMEERMSKNVVNDMNWLEGELKAQKARGCVWIVGDKMSAADIQMQFSIEFMLERKLGNKGHGEGRWPQVEAWLQRTKEVESYQRAVKRTGYTLSGNFKQ</sequence>
<dbReference type="CDD" id="cd03046">
    <property type="entry name" value="GST_N_GTT1_like"/>
    <property type="match status" value="1"/>
</dbReference>
<dbReference type="Gene3D" id="3.40.30.10">
    <property type="entry name" value="Glutaredoxin"/>
    <property type="match status" value="1"/>
</dbReference>
<dbReference type="AlphaFoldDB" id="A0AA38H7L0"/>
<feature type="domain" description="GST C-terminal" evidence="4">
    <location>
        <begin position="86"/>
        <end position="226"/>
    </location>
</feature>
<evidence type="ECO:0000313" key="5">
    <source>
        <dbReference type="EMBL" id="KAI9635693.1"/>
    </source>
</evidence>
<dbReference type="PROSITE" id="PS50404">
    <property type="entry name" value="GST_NTER"/>
    <property type="match status" value="1"/>
</dbReference>
<accession>A0AA38H7L0</accession>
<name>A0AA38H7L0_9TREE</name>
<dbReference type="Proteomes" id="UP001164286">
    <property type="component" value="Unassembled WGS sequence"/>
</dbReference>
<evidence type="ECO:0000259" key="4">
    <source>
        <dbReference type="PROSITE" id="PS50405"/>
    </source>
</evidence>
<protein>
    <submittedName>
        <fullName evidence="5">Glutathione S-transferase</fullName>
    </submittedName>
</protein>
<dbReference type="Pfam" id="PF02798">
    <property type="entry name" value="GST_N"/>
    <property type="match status" value="1"/>
</dbReference>
<dbReference type="InterPro" id="IPR036282">
    <property type="entry name" value="Glutathione-S-Trfase_C_sf"/>
</dbReference>